<keyword evidence="1" id="KW-0175">Coiled coil</keyword>
<reference evidence="2 3" key="1">
    <citation type="journal article" date="2019" name="Indoor Air">
        <title>Impacts of indoor surface finishes on bacterial viability.</title>
        <authorList>
            <person name="Hu J."/>
            <person name="Maamar S.B."/>
            <person name="Glawe A.J."/>
            <person name="Gottel N."/>
            <person name="Gilbert J.A."/>
            <person name="Hartmann E.M."/>
        </authorList>
    </citation>
    <scope>NUCLEOTIDE SEQUENCE [LARGE SCALE GENOMIC DNA]</scope>
    <source>
        <strain evidence="2 3">AF060A6</strain>
    </source>
</reference>
<dbReference type="EMBL" id="SLUB01000010">
    <property type="protein sequence ID" value="THE13241.1"/>
    <property type="molecule type" value="Genomic_DNA"/>
</dbReference>
<evidence type="ECO:0000313" key="3">
    <source>
        <dbReference type="Proteomes" id="UP000306477"/>
    </source>
</evidence>
<accession>A0A4S3PTZ2</accession>
<sequence>MLRYNLKIHTICPNICFFIGGKYSPHHSKKKKLMKNSLVTIVLSILNFSLFKQETDVFHSKFQVLETTKYIQFSDRLEFHTFDLKQFMVQWRQYRRHWNTDTKAVPWLLLLTAADNQKDTVDTEILDELEEWAMNYEEVKTALKEWEKLSVNKENRAEYEWRLKELRDQLSRLKGAKEEGIEIGKEEGVKEGRELERHVILKNMILEGFDVTVISKVTKIPVEEVKEFKRRL</sequence>
<dbReference type="PANTHER" id="PTHR41317">
    <property type="entry name" value="PD-(D_E)XK NUCLEASE FAMILY TRANSPOSASE"/>
    <property type="match status" value="1"/>
</dbReference>
<dbReference type="Proteomes" id="UP000306477">
    <property type="component" value="Unassembled WGS sequence"/>
</dbReference>
<evidence type="ECO:0000256" key="1">
    <source>
        <dbReference type="SAM" id="Coils"/>
    </source>
</evidence>
<dbReference type="OrthoDB" id="1097360at2"/>
<evidence type="ECO:0000313" key="2">
    <source>
        <dbReference type="EMBL" id="THE13241.1"/>
    </source>
</evidence>
<dbReference type="Pfam" id="PF12784">
    <property type="entry name" value="PDDEXK_2"/>
    <property type="match status" value="1"/>
</dbReference>
<gene>
    <name evidence="2" type="ORF">E1I69_07810</name>
</gene>
<comment type="caution">
    <text evidence="2">The sequence shown here is derived from an EMBL/GenBank/DDBJ whole genome shotgun (WGS) entry which is preliminary data.</text>
</comment>
<dbReference type="InterPro" id="IPR010106">
    <property type="entry name" value="RpnA"/>
</dbReference>
<dbReference type="PANTHER" id="PTHR41317:SF1">
    <property type="entry name" value="PD-(D_E)XK NUCLEASE FAMILY TRANSPOSASE"/>
    <property type="match status" value="1"/>
</dbReference>
<proteinExistence type="predicted"/>
<dbReference type="AlphaFoldDB" id="A0A4S3PTZ2"/>
<name>A0A4S3PTZ2_9BACI</name>
<keyword evidence="3" id="KW-1185">Reference proteome</keyword>
<protein>
    <submittedName>
        <fullName evidence="2">Rpn family recombination-promoting nuclease/putative transposase</fullName>
    </submittedName>
</protein>
<dbReference type="NCBIfam" id="TIGR01784">
    <property type="entry name" value="T_den_put_tspse"/>
    <property type="match status" value="1"/>
</dbReference>
<organism evidence="2 3">
    <name type="scientific">Bacillus timonensis</name>
    <dbReference type="NCBI Taxonomy" id="1033734"/>
    <lineage>
        <taxon>Bacteria</taxon>
        <taxon>Bacillati</taxon>
        <taxon>Bacillota</taxon>
        <taxon>Bacilli</taxon>
        <taxon>Bacillales</taxon>
        <taxon>Bacillaceae</taxon>
        <taxon>Bacillus</taxon>
    </lineage>
</organism>
<feature type="coiled-coil region" evidence="1">
    <location>
        <begin position="129"/>
        <end position="176"/>
    </location>
</feature>